<evidence type="ECO:0000259" key="1">
    <source>
        <dbReference type="Pfam" id="PF00646"/>
    </source>
</evidence>
<reference evidence="3" key="1">
    <citation type="submission" date="2020-03" db="EMBL/GenBank/DDBJ databases">
        <title>Castanea mollissima Vanexum genome sequencing.</title>
        <authorList>
            <person name="Staton M."/>
        </authorList>
    </citation>
    <scope>NUCLEOTIDE SEQUENCE</scope>
    <source>
        <tissue evidence="3">Leaf</tissue>
    </source>
</reference>
<sequence>MEPWRLYVAAHKQDFMESQPPLVFLKSNAKRVCYFYSMFEKRLYKAILPSLVGKRCSGVSCRYFVMEDEKKSSDSQIWLLNPFTRHKPHFSSPPNPYFSVILASLATPLLEFVIIAIGGPFLQFCKSTYVNWTIYKYKGVYKRSPTDGHQWFVDGVVFDENIKAGMVLQGGSDLNLKGPRNKKKNMVDTSNWRPWSELHEVLLHLIANQLGAIDYLLFGCVCKGWRLYVAAHRKEFMASQPPLLVFLSTQAKRACHFYNIFDRRLYKAVLPSLVGKTCSGLSCGYAFVGGSPTNSPWWFVDGAVFKGKIYVLTDHGEIGVLNLNPHPYVTLLEIQSIGCSSFELYLLAFDEQLFMIRRVVSIAKKEVYELNFSKMEWVKMQNFKDQALFLNSDYKSSGFSNITRWRGIQQPMNCIDNLGSFLDGRYPGSFPIMETHHMDMIHNSLDVPLCKISTTCAWSGDPFWYFPNLSCNVDAFSDD</sequence>
<evidence type="ECO:0008006" key="5">
    <source>
        <dbReference type="Google" id="ProtNLM"/>
    </source>
</evidence>
<name>A0A8J4QD31_9ROSI</name>
<organism evidence="3 4">
    <name type="scientific">Castanea mollissima</name>
    <name type="common">Chinese chestnut</name>
    <dbReference type="NCBI Taxonomy" id="60419"/>
    <lineage>
        <taxon>Eukaryota</taxon>
        <taxon>Viridiplantae</taxon>
        <taxon>Streptophyta</taxon>
        <taxon>Embryophyta</taxon>
        <taxon>Tracheophyta</taxon>
        <taxon>Spermatophyta</taxon>
        <taxon>Magnoliopsida</taxon>
        <taxon>eudicotyledons</taxon>
        <taxon>Gunneridae</taxon>
        <taxon>Pentapetalae</taxon>
        <taxon>rosids</taxon>
        <taxon>fabids</taxon>
        <taxon>Fagales</taxon>
        <taxon>Fagaceae</taxon>
        <taxon>Castanea</taxon>
    </lineage>
</organism>
<comment type="caution">
    <text evidence="3">The sequence shown here is derived from an EMBL/GenBank/DDBJ whole genome shotgun (WGS) entry which is preliminary data.</text>
</comment>
<dbReference type="Pfam" id="PF03478">
    <property type="entry name" value="Beta-prop_KIB1-4"/>
    <property type="match status" value="1"/>
</dbReference>
<evidence type="ECO:0000259" key="2">
    <source>
        <dbReference type="Pfam" id="PF03478"/>
    </source>
</evidence>
<dbReference type="AlphaFoldDB" id="A0A8J4QD31"/>
<keyword evidence="4" id="KW-1185">Reference proteome</keyword>
<dbReference type="PANTHER" id="PTHR45463">
    <property type="entry name" value="OS09G0392200 PROTEIN"/>
    <property type="match status" value="1"/>
</dbReference>
<feature type="domain" description="F-box" evidence="1">
    <location>
        <begin position="195"/>
        <end position="229"/>
    </location>
</feature>
<feature type="domain" description="KIB1-4 beta-propeller" evidence="2">
    <location>
        <begin position="298"/>
        <end position="393"/>
    </location>
</feature>
<gene>
    <name evidence="3" type="ORF">CMV_028934</name>
</gene>
<accession>A0A8J4QD31</accession>
<dbReference type="Proteomes" id="UP000737018">
    <property type="component" value="Unassembled WGS sequence"/>
</dbReference>
<dbReference type="InterPro" id="IPR036047">
    <property type="entry name" value="F-box-like_dom_sf"/>
</dbReference>
<dbReference type="SUPFAM" id="SSF81383">
    <property type="entry name" value="F-box domain"/>
    <property type="match status" value="1"/>
</dbReference>
<protein>
    <recommendedName>
        <fullName evidence="5">F-box protein</fullName>
    </recommendedName>
</protein>
<dbReference type="PANTHER" id="PTHR45463:SF8">
    <property type="entry name" value="OS09G0392200 PROTEIN"/>
    <property type="match status" value="1"/>
</dbReference>
<dbReference type="EMBL" id="JRKL02012573">
    <property type="protein sequence ID" value="KAF3944619.1"/>
    <property type="molecule type" value="Genomic_DNA"/>
</dbReference>
<dbReference type="OrthoDB" id="642536at2759"/>
<dbReference type="InterPro" id="IPR005174">
    <property type="entry name" value="KIB1-4_b-propeller"/>
</dbReference>
<dbReference type="Pfam" id="PF00646">
    <property type="entry name" value="F-box"/>
    <property type="match status" value="1"/>
</dbReference>
<dbReference type="InterPro" id="IPR001810">
    <property type="entry name" value="F-box_dom"/>
</dbReference>
<evidence type="ECO:0000313" key="4">
    <source>
        <dbReference type="Proteomes" id="UP000737018"/>
    </source>
</evidence>
<evidence type="ECO:0000313" key="3">
    <source>
        <dbReference type="EMBL" id="KAF3944619.1"/>
    </source>
</evidence>
<proteinExistence type="predicted"/>